<evidence type="ECO:0000256" key="6">
    <source>
        <dbReference type="ARBA" id="ARBA00023316"/>
    </source>
</evidence>
<dbReference type="PANTHER" id="PTHR21198:SF2">
    <property type="entry name" value="GLUTAMATE RACEMASE"/>
    <property type="match status" value="1"/>
</dbReference>
<evidence type="ECO:0000313" key="9">
    <source>
        <dbReference type="Proteomes" id="UP001596050"/>
    </source>
</evidence>
<dbReference type="Gene3D" id="3.40.50.1860">
    <property type="match status" value="2"/>
</dbReference>
<feature type="binding site" evidence="7">
    <location>
        <begin position="48"/>
        <end position="49"/>
    </location>
    <ligand>
        <name>substrate</name>
    </ligand>
</feature>
<protein>
    <recommendedName>
        <fullName evidence="2 7">Glutamate racemase</fullName>
        <ecNumber evidence="2 7">5.1.1.3</ecNumber>
    </recommendedName>
</protein>
<dbReference type="InterPro" id="IPR004391">
    <property type="entry name" value="Glu_race"/>
</dbReference>
<dbReference type="PROSITE" id="PS00923">
    <property type="entry name" value="ASP_GLU_RACEMASE_1"/>
    <property type="match status" value="1"/>
</dbReference>
<dbReference type="EC" id="5.1.1.3" evidence="2 7"/>
<keyword evidence="9" id="KW-1185">Reference proteome</keyword>
<gene>
    <name evidence="7 8" type="primary">murI</name>
    <name evidence="8" type="ORF">ACFPN5_00275</name>
</gene>
<keyword evidence="4 7" id="KW-0573">Peptidoglycan synthesis</keyword>
<dbReference type="InterPro" id="IPR001920">
    <property type="entry name" value="Asp/Glu_race"/>
</dbReference>
<dbReference type="HAMAP" id="MF_00258">
    <property type="entry name" value="Glu_racemase"/>
    <property type="match status" value="1"/>
</dbReference>
<keyword evidence="5 7" id="KW-0413">Isomerase</keyword>
<keyword evidence="6 7" id="KW-0961">Cell wall biogenesis/degradation</keyword>
<dbReference type="Pfam" id="PF01177">
    <property type="entry name" value="Asp_Glu_race"/>
    <property type="match status" value="1"/>
</dbReference>
<comment type="caution">
    <text evidence="8">The sequence shown here is derived from an EMBL/GenBank/DDBJ whole genome shotgun (WGS) entry which is preliminary data.</text>
</comment>
<dbReference type="EMBL" id="JBHSMU010000003">
    <property type="protein sequence ID" value="MFC5458239.1"/>
    <property type="molecule type" value="Genomic_DNA"/>
</dbReference>
<dbReference type="GO" id="GO:0008881">
    <property type="term" value="F:glutamate racemase activity"/>
    <property type="evidence" value="ECO:0007669"/>
    <property type="project" value="UniProtKB-EC"/>
</dbReference>
<dbReference type="InterPro" id="IPR015942">
    <property type="entry name" value="Asp/Glu/hydantoin_racemase"/>
</dbReference>
<feature type="active site" description="Proton donor/acceptor" evidence="7">
    <location>
        <position position="192"/>
    </location>
</feature>
<comment type="pathway">
    <text evidence="7">Cell wall biogenesis; peptidoglycan biosynthesis.</text>
</comment>
<accession>A0ABW0KXX8</accession>
<dbReference type="InterPro" id="IPR033134">
    <property type="entry name" value="Asp/Glu_racemase_AS_2"/>
</dbReference>
<evidence type="ECO:0000256" key="3">
    <source>
        <dbReference type="ARBA" id="ARBA00022960"/>
    </source>
</evidence>
<evidence type="ECO:0000256" key="1">
    <source>
        <dbReference type="ARBA" id="ARBA00001602"/>
    </source>
</evidence>
<dbReference type="InterPro" id="IPR018187">
    <property type="entry name" value="Asp/Glu_racemase_AS_1"/>
</dbReference>
<comment type="catalytic activity">
    <reaction evidence="1 7">
        <text>L-glutamate = D-glutamate</text>
        <dbReference type="Rhea" id="RHEA:12813"/>
        <dbReference type="ChEBI" id="CHEBI:29985"/>
        <dbReference type="ChEBI" id="CHEBI:29986"/>
        <dbReference type="EC" id="5.1.1.3"/>
    </reaction>
</comment>
<feature type="active site" description="Proton donor/acceptor" evidence="7">
    <location>
        <position position="79"/>
    </location>
</feature>
<dbReference type="RefSeq" id="WP_379778873.1">
    <property type="nucleotide sequence ID" value="NZ_JBHSMU010000003.1"/>
</dbReference>
<dbReference type="Proteomes" id="UP001596050">
    <property type="component" value="Unassembled WGS sequence"/>
</dbReference>
<evidence type="ECO:0000256" key="5">
    <source>
        <dbReference type="ARBA" id="ARBA00023235"/>
    </source>
</evidence>
<keyword evidence="3 7" id="KW-0133">Cell shape</keyword>
<comment type="function">
    <text evidence="7">Provides the (R)-glutamate required for cell wall biosynthesis.</text>
</comment>
<proteinExistence type="inferred from homology"/>
<reference evidence="9" key="1">
    <citation type="journal article" date="2019" name="Int. J. Syst. Evol. Microbiol.">
        <title>The Global Catalogue of Microorganisms (GCM) 10K type strain sequencing project: providing services to taxonomists for standard genome sequencing and annotation.</title>
        <authorList>
            <consortium name="The Broad Institute Genomics Platform"/>
            <consortium name="The Broad Institute Genome Sequencing Center for Infectious Disease"/>
            <person name="Wu L."/>
            <person name="Ma J."/>
        </authorList>
    </citation>
    <scope>NUCLEOTIDE SEQUENCE [LARGE SCALE GENOMIC DNA]</scope>
    <source>
        <strain evidence="9">KACC 12649</strain>
    </source>
</reference>
<name>A0ABW0KXX8_9BURK</name>
<feature type="binding site" evidence="7">
    <location>
        <begin position="80"/>
        <end position="81"/>
    </location>
    <ligand>
        <name>substrate</name>
    </ligand>
</feature>
<comment type="similarity">
    <text evidence="7">Belongs to the aspartate/glutamate racemases family.</text>
</comment>
<organism evidence="8 9">
    <name type="scientific">Massilia niabensis</name>
    <dbReference type="NCBI Taxonomy" id="544910"/>
    <lineage>
        <taxon>Bacteria</taxon>
        <taxon>Pseudomonadati</taxon>
        <taxon>Pseudomonadota</taxon>
        <taxon>Betaproteobacteria</taxon>
        <taxon>Burkholderiales</taxon>
        <taxon>Oxalobacteraceae</taxon>
        <taxon>Telluria group</taxon>
        <taxon>Massilia</taxon>
    </lineage>
</organism>
<evidence type="ECO:0000256" key="2">
    <source>
        <dbReference type="ARBA" id="ARBA00013090"/>
    </source>
</evidence>
<dbReference type="NCBIfam" id="TIGR00067">
    <property type="entry name" value="glut_race"/>
    <property type="match status" value="1"/>
</dbReference>
<evidence type="ECO:0000256" key="7">
    <source>
        <dbReference type="HAMAP-Rule" id="MF_00258"/>
    </source>
</evidence>
<dbReference type="SUPFAM" id="SSF53681">
    <property type="entry name" value="Aspartate/glutamate racemase"/>
    <property type="match status" value="2"/>
</dbReference>
<dbReference type="PANTHER" id="PTHR21198">
    <property type="entry name" value="GLUTAMATE RACEMASE"/>
    <property type="match status" value="1"/>
</dbReference>
<evidence type="ECO:0000313" key="8">
    <source>
        <dbReference type="EMBL" id="MFC5458239.1"/>
    </source>
</evidence>
<feature type="binding site" evidence="7">
    <location>
        <begin position="16"/>
        <end position="17"/>
    </location>
    <ligand>
        <name>substrate</name>
    </ligand>
</feature>
<feature type="binding site" evidence="7">
    <location>
        <begin position="193"/>
        <end position="194"/>
    </location>
    <ligand>
        <name>substrate</name>
    </ligand>
</feature>
<dbReference type="PROSITE" id="PS00924">
    <property type="entry name" value="ASP_GLU_RACEMASE_2"/>
    <property type="match status" value="1"/>
</dbReference>
<evidence type="ECO:0000256" key="4">
    <source>
        <dbReference type="ARBA" id="ARBA00022984"/>
    </source>
</evidence>
<sequence length="290" mass="30369">MTPLPPSPDAPIGIFDSGVGGLSVLRHIRAQLPHEHLMYFADSGFAPYGDKPEHVVTERVLAIGAFFHARGAKAIVVACNTATVAAIAVLRERYPGMPIVGVEPGLKPAAAATRNGLVGVLATERTLAGSKFLLLRDQISAATGTRFLLQPCNGLADQIEFGELESDTTDALLRRFVIPLLDQGADTLVLGCTHYPLVQASIERVIAAHTPRPVTLVDTGEAVARQLERLLTVGALARAADEPGTARLDGYTSASATALSAAFAGLLGLDPPVHEVPPEGAGAILTRQNN</sequence>